<name>A0ABY8P465_9GAMM</name>
<gene>
    <name evidence="1" type="ORF">QG404_05145</name>
</gene>
<dbReference type="EMBL" id="CP123759">
    <property type="protein sequence ID" value="WGO84280.1"/>
    <property type="molecule type" value="Genomic_DNA"/>
</dbReference>
<keyword evidence="2" id="KW-1185">Reference proteome</keyword>
<evidence type="ECO:0000313" key="1">
    <source>
        <dbReference type="EMBL" id="WGO84280.1"/>
    </source>
</evidence>
<proteinExistence type="predicted"/>
<accession>A0ABY8P465</accession>
<reference evidence="1 2" key="1">
    <citation type="submission" date="2023-04" db="EMBL/GenBank/DDBJ databases">
        <title>Genome dynamics across the evolutionary transition to endosymbiosis.</title>
        <authorList>
            <person name="Siozios S."/>
            <person name="Nadal-Jimenez P."/>
            <person name="Azagi T."/>
            <person name="Sprong H."/>
            <person name="Frost C.L."/>
            <person name="Parratt S.R."/>
            <person name="Taylor G."/>
            <person name="Brettell L."/>
            <person name="Lew K.C."/>
            <person name="Croft L."/>
            <person name="King K.C."/>
            <person name="Brockhurst M.A."/>
            <person name="Hypsa V."/>
            <person name="Novakova E."/>
            <person name="Darby A.C."/>
            <person name="Hurst G.D.D."/>
        </authorList>
    </citation>
    <scope>NUCLEOTIDE SEQUENCE [LARGE SCALE GENOMIC DNA]</scope>
    <source>
        <strain evidence="2">aApi_AU</strain>
    </source>
</reference>
<dbReference type="RefSeq" id="WP_280939307.1">
    <property type="nucleotide sequence ID" value="NZ_CP123759.1"/>
</dbReference>
<sequence>MESIITSQTNNYGKTSEESLDELFQSYSHSKPLITDCVLGDELEKLFVNEITESTLQMADSIDKIANILIDATVTFAAGKESVAVIMNNIIQTEAIISLVTAITPTLRMN</sequence>
<organism evidence="1 2">
    <name type="scientific">Arsenophonus apicola</name>
    <dbReference type="NCBI Taxonomy" id="2879119"/>
    <lineage>
        <taxon>Bacteria</taxon>
        <taxon>Pseudomonadati</taxon>
        <taxon>Pseudomonadota</taxon>
        <taxon>Gammaproteobacteria</taxon>
        <taxon>Enterobacterales</taxon>
        <taxon>Morganellaceae</taxon>
        <taxon>Arsenophonus</taxon>
    </lineage>
</organism>
<dbReference type="Proteomes" id="UP001231859">
    <property type="component" value="Chromosome"/>
</dbReference>
<evidence type="ECO:0000313" key="2">
    <source>
        <dbReference type="Proteomes" id="UP001231859"/>
    </source>
</evidence>
<protein>
    <submittedName>
        <fullName evidence="1">Uncharacterized protein</fullName>
    </submittedName>
</protein>